<keyword evidence="1" id="KW-1133">Transmembrane helix</keyword>
<name>A0A2W5SIP2_CERSP</name>
<proteinExistence type="predicted"/>
<dbReference type="AlphaFoldDB" id="A0A2W5SIP2"/>
<dbReference type="EMBL" id="QFQS01000001">
    <property type="protein sequence ID" value="PZQ99624.1"/>
    <property type="molecule type" value="Genomic_DNA"/>
</dbReference>
<feature type="transmembrane region" description="Helical" evidence="1">
    <location>
        <begin position="37"/>
        <end position="55"/>
    </location>
</feature>
<dbReference type="GO" id="GO:0004190">
    <property type="term" value="F:aspartic-type endopeptidase activity"/>
    <property type="evidence" value="ECO:0007669"/>
    <property type="project" value="InterPro"/>
</dbReference>
<comment type="caution">
    <text evidence="2">The sequence shown here is derived from an EMBL/GenBank/DDBJ whole genome shotgun (WGS) entry which is preliminary data.</text>
</comment>
<keyword evidence="2" id="KW-0645">Protease</keyword>
<dbReference type="InterPro" id="IPR011969">
    <property type="entry name" value="Clan_AA_Asp_peptidase_C"/>
</dbReference>
<evidence type="ECO:0000313" key="3">
    <source>
        <dbReference type="Proteomes" id="UP000248975"/>
    </source>
</evidence>
<dbReference type="InterPro" id="IPR001969">
    <property type="entry name" value="Aspartic_peptidase_AS"/>
</dbReference>
<dbReference type="Proteomes" id="UP000248975">
    <property type="component" value="Unassembled WGS sequence"/>
</dbReference>
<gene>
    <name evidence="2" type="ORF">DI533_02890</name>
</gene>
<feature type="transmembrane region" description="Helical" evidence="1">
    <location>
        <begin position="6"/>
        <end position="25"/>
    </location>
</feature>
<dbReference type="InterPro" id="IPR021109">
    <property type="entry name" value="Peptidase_aspartic_dom_sf"/>
</dbReference>
<reference evidence="2 3" key="1">
    <citation type="submission" date="2017-08" db="EMBL/GenBank/DDBJ databases">
        <title>Infants hospitalized years apart are colonized by the same room-sourced microbial strains.</title>
        <authorList>
            <person name="Brooks B."/>
            <person name="Olm M.R."/>
            <person name="Firek B.A."/>
            <person name="Baker R."/>
            <person name="Thomas B.C."/>
            <person name="Morowitz M.J."/>
            <person name="Banfield J.F."/>
        </authorList>
    </citation>
    <scope>NUCLEOTIDE SEQUENCE [LARGE SCALE GENOMIC DNA]</scope>
    <source>
        <strain evidence="2">S2_003_000_R2_11</strain>
    </source>
</reference>
<dbReference type="PROSITE" id="PS00141">
    <property type="entry name" value="ASP_PROTEASE"/>
    <property type="match status" value="1"/>
</dbReference>
<organism evidence="2 3">
    <name type="scientific">Cereibacter sphaeroides</name>
    <name type="common">Rhodobacter sphaeroides</name>
    <dbReference type="NCBI Taxonomy" id="1063"/>
    <lineage>
        <taxon>Bacteria</taxon>
        <taxon>Pseudomonadati</taxon>
        <taxon>Pseudomonadota</taxon>
        <taxon>Alphaproteobacteria</taxon>
        <taxon>Rhodobacterales</taxon>
        <taxon>Paracoccaceae</taxon>
        <taxon>Cereibacter</taxon>
    </lineage>
</organism>
<evidence type="ECO:0000313" key="2">
    <source>
        <dbReference type="EMBL" id="PZQ99624.1"/>
    </source>
</evidence>
<dbReference type="CDD" id="cd05483">
    <property type="entry name" value="retropepsin_like_bacteria"/>
    <property type="match status" value="1"/>
</dbReference>
<dbReference type="Gene3D" id="2.40.70.10">
    <property type="entry name" value="Acid Proteases"/>
    <property type="match status" value="1"/>
</dbReference>
<dbReference type="Pfam" id="PF13975">
    <property type="entry name" value="gag-asp_proteas"/>
    <property type="match status" value="1"/>
</dbReference>
<sequence>MDGGTFGQMAYLMILLVAVGGWVVVEYRGRMGSALRTAAAWGLIFIGVMAGYGLWTDMRSDIRREAVMVGDSMQVPRAQDGHYYLTLNVSGQPVDFMVDTGATNVVLSRADASRVGIDPSSLAYIGEAQTANGSVRTARVKIENVTLGPWNDPTLAAWVSDGAMDGSLLGMDYLGKFRIEIADDKMILRR</sequence>
<keyword evidence="2" id="KW-0378">Hydrolase</keyword>
<dbReference type="InterPro" id="IPR034122">
    <property type="entry name" value="Retropepsin-like_bacterial"/>
</dbReference>
<protein>
    <submittedName>
        <fullName evidence="2">TIGR02281 family clan AA aspartic protease</fullName>
    </submittedName>
</protein>
<dbReference type="SUPFAM" id="SSF50630">
    <property type="entry name" value="Acid proteases"/>
    <property type="match status" value="1"/>
</dbReference>
<keyword evidence="1" id="KW-0472">Membrane</keyword>
<evidence type="ECO:0000256" key="1">
    <source>
        <dbReference type="SAM" id="Phobius"/>
    </source>
</evidence>
<dbReference type="GO" id="GO:0006508">
    <property type="term" value="P:proteolysis"/>
    <property type="evidence" value="ECO:0007669"/>
    <property type="project" value="UniProtKB-KW"/>
</dbReference>
<keyword evidence="1" id="KW-0812">Transmembrane</keyword>
<dbReference type="NCBIfam" id="TIGR02281">
    <property type="entry name" value="clan_AA_DTGA"/>
    <property type="match status" value="1"/>
</dbReference>
<accession>A0A2W5SIP2</accession>